<feature type="transmembrane region" description="Helical" evidence="1">
    <location>
        <begin position="43"/>
        <end position="63"/>
    </location>
</feature>
<dbReference type="Proteomes" id="UP001306592">
    <property type="component" value="Unassembled WGS sequence"/>
</dbReference>
<keyword evidence="1" id="KW-1133">Transmembrane helix</keyword>
<evidence type="ECO:0000313" key="3">
    <source>
        <dbReference type="Proteomes" id="UP001306592"/>
    </source>
</evidence>
<organism evidence="2 3">
    <name type="scientific">Erwinia aphidicola</name>
    <dbReference type="NCBI Taxonomy" id="68334"/>
    <lineage>
        <taxon>Bacteria</taxon>
        <taxon>Pseudomonadati</taxon>
        <taxon>Pseudomonadota</taxon>
        <taxon>Gammaproteobacteria</taxon>
        <taxon>Enterobacterales</taxon>
        <taxon>Erwiniaceae</taxon>
        <taxon>Erwinia</taxon>
    </lineage>
</organism>
<evidence type="ECO:0000256" key="1">
    <source>
        <dbReference type="SAM" id="Phobius"/>
    </source>
</evidence>
<comment type="caution">
    <text evidence="2">The sequence shown here is derived from an EMBL/GenBank/DDBJ whole genome shotgun (WGS) entry which is preliminary data.</text>
</comment>
<keyword evidence="1" id="KW-0812">Transmembrane</keyword>
<accession>A0ABU8DCG9</accession>
<keyword evidence="3" id="KW-1185">Reference proteome</keyword>
<feature type="transmembrane region" description="Helical" evidence="1">
    <location>
        <begin position="69"/>
        <end position="89"/>
    </location>
</feature>
<gene>
    <name evidence="2" type="ORF">V8N49_01350</name>
</gene>
<reference evidence="2 3" key="1">
    <citation type="submission" date="2024-02" db="EMBL/GenBank/DDBJ databases">
        <title>First report Erwinia aphidicola in onion in Chile.</title>
        <authorList>
            <person name="Valenzuela M."/>
            <person name="Pena M."/>
            <person name="Dutta B."/>
        </authorList>
    </citation>
    <scope>NUCLEOTIDE SEQUENCE [LARGE SCALE GENOMIC DNA]</scope>
    <source>
        <strain evidence="2 3">QCJ3A</strain>
    </source>
</reference>
<proteinExistence type="predicted"/>
<dbReference type="RefSeq" id="WP_288500873.1">
    <property type="nucleotide sequence ID" value="NZ_JBANEI010000001.1"/>
</dbReference>
<keyword evidence="1" id="KW-0472">Membrane</keyword>
<name>A0ABU8DCG9_ERWAP</name>
<evidence type="ECO:0000313" key="2">
    <source>
        <dbReference type="EMBL" id="MEI2680319.1"/>
    </source>
</evidence>
<sequence>MIDDTEQKLIKYGFTSKEIASIKFWSERDGVTHSEVIKRIKRFFVVAIMMLIMLALLSVSEFFRLGNDVGFYIMLSGCIFGVIVVFVMAPMKLGAKIYFKYKG</sequence>
<protein>
    <submittedName>
        <fullName evidence="2">Uncharacterized protein</fullName>
    </submittedName>
</protein>
<dbReference type="EMBL" id="JBANEI010000001">
    <property type="protein sequence ID" value="MEI2680319.1"/>
    <property type="molecule type" value="Genomic_DNA"/>
</dbReference>